<name>A0ABS4PTZ6_9PSEU</name>
<dbReference type="RefSeq" id="WP_209666135.1">
    <property type="nucleotide sequence ID" value="NZ_JAGGMS010000001.1"/>
</dbReference>
<comment type="caution">
    <text evidence="1">The sequence shown here is derived from an EMBL/GenBank/DDBJ whole genome shotgun (WGS) entry which is preliminary data.</text>
</comment>
<organism evidence="1 2">
    <name type="scientific">Amycolatopsis magusensis</name>
    <dbReference type="NCBI Taxonomy" id="882444"/>
    <lineage>
        <taxon>Bacteria</taxon>
        <taxon>Bacillati</taxon>
        <taxon>Actinomycetota</taxon>
        <taxon>Actinomycetes</taxon>
        <taxon>Pseudonocardiales</taxon>
        <taxon>Pseudonocardiaceae</taxon>
        <taxon>Amycolatopsis</taxon>
    </lineage>
</organism>
<sequence>MQFFFRDDAPENAKKYQEFFKNITWACALYRCPTPENTVETDQLVPSGVHFRVRCASGHVTNGIPPERFRGRTDEPWLT</sequence>
<evidence type="ECO:0000313" key="2">
    <source>
        <dbReference type="Proteomes" id="UP000741013"/>
    </source>
</evidence>
<protein>
    <submittedName>
        <fullName evidence="1">Uncharacterized protein</fullName>
    </submittedName>
</protein>
<gene>
    <name evidence="1" type="ORF">JOM49_004423</name>
</gene>
<proteinExistence type="predicted"/>
<reference evidence="1 2" key="1">
    <citation type="submission" date="2021-03" db="EMBL/GenBank/DDBJ databases">
        <title>Sequencing the genomes of 1000 actinobacteria strains.</title>
        <authorList>
            <person name="Klenk H.-P."/>
        </authorList>
    </citation>
    <scope>NUCLEOTIDE SEQUENCE [LARGE SCALE GENOMIC DNA]</scope>
    <source>
        <strain evidence="1 2">DSM 45510</strain>
    </source>
</reference>
<accession>A0ABS4PTZ6</accession>
<dbReference type="EMBL" id="JAGGMS010000001">
    <property type="protein sequence ID" value="MBP2182897.1"/>
    <property type="molecule type" value="Genomic_DNA"/>
</dbReference>
<dbReference type="Proteomes" id="UP000741013">
    <property type="component" value="Unassembled WGS sequence"/>
</dbReference>
<keyword evidence="2" id="KW-1185">Reference proteome</keyword>
<evidence type="ECO:0000313" key="1">
    <source>
        <dbReference type="EMBL" id="MBP2182897.1"/>
    </source>
</evidence>